<evidence type="ECO:0000313" key="1">
    <source>
        <dbReference type="EMBL" id="TPG62570.1"/>
    </source>
</evidence>
<dbReference type="RefSeq" id="WP_140471746.1">
    <property type="nucleotide sequence ID" value="NZ_RCZD01000004.1"/>
</dbReference>
<keyword evidence="2" id="KW-1185">Reference proteome</keyword>
<protein>
    <submittedName>
        <fullName evidence="1">Uncharacterized protein</fullName>
    </submittedName>
</protein>
<sequence>MSKVKAASFKEAQEALSTGEKIQVELAFDITTDEFFTLATQWCDKGAKIKKGDEHFTIYRKNFFIPPND</sequence>
<dbReference type="AlphaFoldDB" id="A0A502GMQ7"/>
<organism evidence="1 2">
    <name type="scientific">Ewingella americana</name>
    <dbReference type="NCBI Taxonomy" id="41202"/>
    <lineage>
        <taxon>Bacteria</taxon>
        <taxon>Pseudomonadati</taxon>
        <taxon>Pseudomonadota</taxon>
        <taxon>Gammaproteobacteria</taxon>
        <taxon>Enterobacterales</taxon>
        <taxon>Yersiniaceae</taxon>
        <taxon>Ewingella</taxon>
    </lineage>
</organism>
<accession>A0A502GMQ7</accession>
<dbReference type="Proteomes" id="UP000317663">
    <property type="component" value="Unassembled WGS sequence"/>
</dbReference>
<dbReference type="OrthoDB" id="6520322at2"/>
<reference evidence="1 2" key="1">
    <citation type="journal article" date="2019" name="Environ. Microbiol.">
        <title>Species interactions and distinct microbial communities in high Arctic permafrost affected cryosols are associated with the CH4 and CO2 gas fluxes.</title>
        <authorList>
            <person name="Altshuler I."/>
            <person name="Hamel J."/>
            <person name="Turney S."/>
            <person name="Magnuson E."/>
            <person name="Levesque R."/>
            <person name="Greer C."/>
            <person name="Whyte L.G."/>
        </authorList>
    </citation>
    <scope>NUCLEOTIDE SEQUENCE [LARGE SCALE GENOMIC DNA]</scope>
    <source>
        <strain evidence="1 2">E4</strain>
    </source>
</reference>
<name>A0A502GMQ7_9GAMM</name>
<evidence type="ECO:0000313" key="2">
    <source>
        <dbReference type="Proteomes" id="UP000317663"/>
    </source>
</evidence>
<proteinExistence type="predicted"/>
<dbReference type="EMBL" id="RCZD01000004">
    <property type="protein sequence ID" value="TPG62570.1"/>
    <property type="molecule type" value="Genomic_DNA"/>
</dbReference>
<gene>
    <name evidence="1" type="ORF">EAH77_08755</name>
</gene>
<comment type="caution">
    <text evidence="1">The sequence shown here is derived from an EMBL/GenBank/DDBJ whole genome shotgun (WGS) entry which is preliminary data.</text>
</comment>